<keyword evidence="2 5" id="KW-0812">Transmembrane</keyword>
<dbReference type="PANTHER" id="PTHR23427">
    <property type="entry name" value="SURFEIT LOCUS PROTEIN"/>
    <property type="match status" value="1"/>
</dbReference>
<evidence type="ECO:0000256" key="1">
    <source>
        <dbReference type="ARBA" id="ARBA00004370"/>
    </source>
</evidence>
<evidence type="ECO:0000256" key="3">
    <source>
        <dbReference type="ARBA" id="ARBA00022989"/>
    </source>
</evidence>
<protein>
    <submittedName>
        <fullName evidence="6">Cytochrome oxidase biogenesis protein Surf1, facilitates heme A insertion</fullName>
    </submittedName>
</protein>
<dbReference type="InterPro" id="IPR045214">
    <property type="entry name" value="Surf1/Surf4"/>
</dbReference>
<gene>
    <name evidence="6" type="ORF">MNBD_ALPHA03-1405</name>
</gene>
<reference evidence="6" key="1">
    <citation type="submission" date="2018-06" db="EMBL/GenBank/DDBJ databases">
        <authorList>
            <person name="Zhirakovskaya E."/>
        </authorList>
    </citation>
    <scope>NUCLEOTIDE SEQUENCE</scope>
</reference>
<dbReference type="InterPro" id="IPR002994">
    <property type="entry name" value="Surf1/Shy1"/>
</dbReference>
<dbReference type="PANTHER" id="PTHR23427:SF2">
    <property type="entry name" value="SURFEIT LOCUS PROTEIN 1"/>
    <property type="match status" value="1"/>
</dbReference>
<dbReference type="PROSITE" id="PS50895">
    <property type="entry name" value="SURF1"/>
    <property type="match status" value="1"/>
</dbReference>
<dbReference type="GO" id="GO:0016020">
    <property type="term" value="C:membrane"/>
    <property type="evidence" value="ECO:0007669"/>
    <property type="project" value="UniProtKB-SubCell"/>
</dbReference>
<evidence type="ECO:0000256" key="4">
    <source>
        <dbReference type="ARBA" id="ARBA00023136"/>
    </source>
</evidence>
<feature type="transmembrane region" description="Helical" evidence="5">
    <location>
        <begin position="203"/>
        <end position="221"/>
    </location>
</feature>
<proteinExistence type="predicted"/>
<dbReference type="AlphaFoldDB" id="A0A3B1AYK7"/>
<dbReference type="Pfam" id="PF02104">
    <property type="entry name" value="SURF1"/>
    <property type="match status" value="1"/>
</dbReference>
<keyword evidence="4 5" id="KW-0472">Membrane</keyword>
<comment type="subcellular location">
    <subcellularLocation>
        <location evidence="1">Membrane</location>
    </subcellularLocation>
</comment>
<evidence type="ECO:0000313" key="6">
    <source>
        <dbReference type="EMBL" id="VAX03120.1"/>
    </source>
</evidence>
<dbReference type="CDD" id="cd06662">
    <property type="entry name" value="SURF1"/>
    <property type="match status" value="1"/>
</dbReference>
<keyword evidence="3 5" id="KW-1133">Transmembrane helix</keyword>
<evidence type="ECO:0000256" key="2">
    <source>
        <dbReference type="ARBA" id="ARBA00022692"/>
    </source>
</evidence>
<dbReference type="EMBL" id="UOFW01000038">
    <property type="protein sequence ID" value="VAX03120.1"/>
    <property type="molecule type" value="Genomic_DNA"/>
</dbReference>
<name>A0A3B1AYK7_9ZZZZ</name>
<accession>A0A3B1AYK7</accession>
<organism evidence="6">
    <name type="scientific">hydrothermal vent metagenome</name>
    <dbReference type="NCBI Taxonomy" id="652676"/>
    <lineage>
        <taxon>unclassified sequences</taxon>
        <taxon>metagenomes</taxon>
        <taxon>ecological metagenomes</taxon>
    </lineage>
</organism>
<evidence type="ECO:0000256" key="5">
    <source>
        <dbReference type="SAM" id="Phobius"/>
    </source>
</evidence>
<sequence>MTIPILIILCLLGNWQVERLNWKLDLIEKLETRYDMPPAALPAAVQDPDNWVYRHVTVTGRFLHMREMPLYNAGPAGKPGYDLFTPLMLKNNNGGRKYIIINRGWVPESLKEQLSRPETITSEEVQITGLLRKSWQKERFAPENDIEHNLWFYADLNAMAKAQHMTEFFPMFLYADKASNEGEYPIGERSQLNIVNNHLDYAMTWYGLAIVLLVIYVMFNVRRREEDQSQF</sequence>